<keyword evidence="9" id="KW-1185">Reference proteome</keyword>
<dbReference type="RefSeq" id="WP_189625500.1">
    <property type="nucleotide sequence ID" value="NZ_BNAF01000003.1"/>
</dbReference>
<evidence type="ECO:0000313" key="8">
    <source>
        <dbReference type="EMBL" id="GHE29098.1"/>
    </source>
</evidence>
<organism evidence="8 9">
    <name type="scientific">Sphingobacterium griseoflavum</name>
    <dbReference type="NCBI Taxonomy" id="1474952"/>
    <lineage>
        <taxon>Bacteria</taxon>
        <taxon>Pseudomonadati</taxon>
        <taxon>Bacteroidota</taxon>
        <taxon>Sphingobacteriia</taxon>
        <taxon>Sphingobacteriales</taxon>
        <taxon>Sphingobacteriaceae</taxon>
        <taxon>Sphingobacterium</taxon>
    </lineage>
</organism>
<keyword evidence="2" id="KW-0805">Transcription regulation</keyword>
<dbReference type="PANTHER" id="PTHR43133">
    <property type="entry name" value="RNA POLYMERASE ECF-TYPE SIGMA FACTO"/>
    <property type="match status" value="1"/>
</dbReference>
<dbReference type="Pfam" id="PF04545">
    <property type="entry name" value="Sigma70_r4"/>
    <property type="match status" value="1"/>
</dbReference>
<dbReference type="Gene3D" id="1.10.1740.10">
    <property type="match status" value="1"/>
</dbReference>
<evidence type="ECO:0000256" key="4">
    <source>
        <dbReference type="ARBA" id="ARBA00023125"/>
    </source>
</evidence>
<dbReference type="InterPro" id="IPR036388">
    <property type="entry name" value="WH-like_DNA-bd_sf"/>
</dbReference>
<feature type="domain" description="RNA polymerase sigma-70 region 4" evidence="7">
    <location>
        <begin position="218"/>
        <end position="258"/>
    </location>
</feature>
<reference evidence="9" key="1">
    <citation type="journal article" date="2019" name="Int. J. Syst. Evol. Microbiol.">
        <title>The Global Catalogue of Microorganisms (GCM) 10K type strain sequencing project: providing services to taxonomists for standard genome sequencing and annotation.</title>
        <authorList>
            <consortium name="The Broad Institute Genomics Platform"/>
            <consortium name="The Broad Institute Genome Sequencing Center for Infectious Disease"/>
            <person name="Wu L."/>
            <person name="Ma J."/>
        </authorList>
    </citation>
    <scope>NUCLEOTIDE SEQUENCE [LARGE SCALE GENOMIC DNA]</scope>
    <source>
        <strain evidence="9">CGMCC 1.12966</strain>
    </source>
</reference>
<proteinExistence type="inferred from homology"/>
<protein>
    <recommendedName>
        <fullName evidence="7">RNA polymerase sigma-70 region 4 domain-containing protein</fullName>
    </recommendedName>
</protein>
<dbReference type="InterPro" id="IPR007630">
    <property type="entry name" value="RNA_pol_sigma70_r4"/>
</dbReference>
<evidence type="ECO:0000256" key="3">
    <source>
        <dbReference type="ARBA" id="ARBA00023082"/>
    </source>
</evidence>
<evidence type="ECO:0000313" key="9">
    <source>
        <dbReference type="Proteomes" id="UP000620550"/>
    </source>
</evidence>
<dbReference type="Gene3D" id="1.10.10.10">
    <property type="entry name" value="Winged helix-like DNA-binding domain superfamily/Winged helix DNA-binding domain"/>
    <property type="match status" value="1"/>
</dbReference>
<accession>A0ABQ3HW27</accession>
<dbReference type="InterPro" id="IPR013324">
    <property type="entry name" value="RNA_pol_sigma_r3/r4-like"/>
</dbReference>
<dbReference type="InterPro" id="IPR039425">
    <property type="entry name" value="RNA_pol_sigma-70-like"/>
</dbReference>
<keyword evidence="5" id="KW-0804">Transcription</keyword>
<evidence type="ECO:0000256" key="6">
    <source>
        <dbReference type="SAM" id="MobiDB-lite"/>
    </source>
</evidence>
<dbReference type="InterPro" id="IPR013325">
    <property type="entry name" value="RNA_pol_sigma_r2"/>
</dbReference>
<feature type="region of interest" description="Disordered" evidence="6">
    <location>
        <begin position="267"/>
        <end position="292"/>
    </location>
</feature>
<evidence type="ECO:0000256" key="1">
    <source>
        <dbReference type="ARBA" id="ARBA00010641"/>
    </source>
</evidence>
<evidence type="ECO:0000256" key="5">
    <source>
        <dbReference type="ARBA" id="ARBA00023163"/>
    </source>
</evidence>
<evidence type="ECO:0000256" key="2">
    <source>
        <dbReference type="ARBA" id="ARBA00023015"/>
    </source>
</evidence>
<name>A0ABQ3HW27_9SPHI</name>
<dbReference type="SUPFAM" id="SSF88659">
    <property type="entry name" value="Sigma3 and sigma4 domains of RNA polymerase sigma factors"/>
    <property type="match status" value="1"/>
</dbReference>
<dbReference type="EMBL" id="BNAF01000003">
    <property type="protein sequence ID" value="GHE29098.1"/>
    <property type="molecule type" value="Genomic_DNA"/>
</dbReference>
<sequence>MMKKTKGKLQSERFLRLLKEGDERGLDYFYTNYYGYLFHRSLKATKDFCHSESIVQEAMLWLFRENLSCSDDVTSFLKTQVSGSLHTYFVSAKYRFHRRFLQMDGIEDYQDFLLPDETADEEPDYLLEIDTLEKEQQDQLSRIYALLPNMAPRQQLFIQLCLKHNFDYSRIASYLGGISDYEVAMQVERTLDTIRTVFMGHSKIELLTTSSRIVSEGALDSDQTEILRMRYELQLSFEQIADSLGLDSSTVRKIFVQAHASISSGKKSRQKIRTYERKWHDTNKKNPVTDRL</sequence>
<keyword evidence="3" id="KW-0731">Sigma factor</keyword>
<comment type="caution">
    <text evidence="8">The sequence shown here is derived from an EMBL/GenBank/DDBJ whole genome shotgun (WGS) entry which is preliminary data.</text>
</comment>
<gene>
    <name evidence="8" type="ORF">GCM10017764_09700</name>
</gene>
<evidence type="ECO:0000259" key="7">
    <source>
        <dbReference type="Pfam" id="PF04545"/>
    </source>
</evidence>
<comment type="similarity">
    <text evidence="1">Belongs to the sigma-70 factor family. ECF subfamily.</text>
</comment>
<keyword evidence="4" id="KW-0238">DNA-binding</keyword>
<dbReference type="SUPFAM" id="SSF88946">
    <property type="entry name" value="Sigma2 domain of RNA polymerase sigma factors"/>
    <property type="match status" value="1"/>
</dbReference>
<dbReference type="PANTHER" id="PTHR43133:SF8">
    <property type="entry name" value="RNA POLYMERASE SIGMA FACTOR HI_1459-RELATED"/>
    <property type="match status" value="1"/>
</dbReference>
<dbReference type="Proteomes" id="UP000620550">
    <property type="component" value="Unassembled WGS sequence"/>
</dbReference>
<feature type="compositionally biased region" description="Basic and acidic residues" evidence="6">
    <location>
        <begin position="273"/>
        <end position="292"/>
    </location>
</feature>